<accession>A0AAQ4EAI6</accession>
<evidence type="ECO:0000313" key="2">
    <source>
        <dbReference type="EMBL" id="KAK8771791.1"/>
    </source>
</evidence>
<feature type="signal peptide" evidence="1">
    <location>
        <begin position="1"/>
        <end position="20"/>
    </location>
</feature>
<sequence>MRFLALLAVVTACYTNAAVSTEDNEHGLDAFKIWTAFPNGTAITASDQSNLFECAEATRTRIDPDTKSVTYDFYFPSNGESTTFHLKADDSPGSVTFTVGSDPTPYKAVFYYSDYKTCAVEHFDLSGGGKRNTVTNCI</sequence>
<evidence type="ECO:0000313" key="3">
    <source>
        <dbReference type="Proteomes" id="UP001321473"/>
    </source>
</evidence>
<dbReference type="SUPFAM" id="SSF50814">
    <property type="entry name" value="Lipocalins"/>
    <property type="match status" value="1"/>
</dbReference>
<organism evidence="2 3">
    <name type="scientific">Amblyomma americanum</name>
    <name type="common">Lone star tick</name>
    <dbReference type="NCBI Taxonomy" id="6943"/>
    <lineage>
        <taxon>Eukaryota</taxon>
        <taxon>Metazoa</taxon>
        <taxon>Ecdysozoa</taxon>
        <taxon>Arthropoda</taxon>
        <taxon>Chelicerata</taxon>
        <taxon>Arachnida</taxon>
        <taxon>Acari</taxon>
        <taxon>Parasitiformes</taxon>
        <taxon>Ixodida</taxon>
        <taxon>Ixodoidea</taxon>
        <taxon>Ixodidae</taxon>
        <taxon>Amblyomminae</taxon>
        <taxon>Amblyomma</taxon>
    </lineage>
</organism>
<gene>
    <name evidence="2" type="ORF">V5799_024965</name>
</gene>
<feature type="chain" id="PRO_5042894251" description="Secreted protein" evidence="1">
    <location>
        <begin position="21"/>
        <end position="138"/>
    </location>
</feature>
<dbReference type="Gene3D" id="2.40.128.20">
    <property type="match status" value="1"/>
</dbReference>
<dbReference type="Proteomes" id="UP001321473">
    <property type="component" value="Unassembled WGS sequence"/>
</dbReference>
<evidence type="ECO:0008006" key="4">
    <source>
        <dbReference type="Google" id="ProtNLM"/>
    </source>
</evidence>
<reference evidence="2 3" key="1">
    <citation type="journal article" date="2023" name="Arcadia Sci">
        <title>De novo assembly of a long-read Amblyomma americanum tick genome.</title>
        <authorList>
            <person name="Chou S."/>
            <person name="Poskanzer K.E."/>
            <person name="Rollins M."/>
            <person name="Thuy-Boun P.S."/>
        </authorList>
    </citation>
    <scope>NUCLEOTIDE SEQUENCE [LARGE SCALE GENOMIC DNA]</scope>
    <source>
        <strain evidence="2">F_SG_1</strain>
        <tissue evidence="2">Salivary glands</tissue>
    </source>
</reference>
<dbReference type="InterPro" id="IPR012674">
    <property type="entry name" value="Calycin"/>
</dbReference>
<keyword evidence="1" id="KW-0732">Signal</keyword>
<evidence type="ECO:0000256" key="1">
    <source>
        <dbReference type="SAM" id="SignalP"/>
    </source>
</evidence>
<comment type="caution">
    <text evidence="2">The sequence shown here is derived from an EMBL/GenBank/DDBJ whole genome shotgun (WGS) entry which is preliminary data.</text>
</comment>
<keyword evidence="3" id="KW-1185">Reference proteome</keyword>
<proteinExistence type="predicted"/>
<dbReference type="EMBL" id="JARKHS020019299">
    <property type="protein sequence ID" value="KAK8771791.1"/>
    <property type="molecule type" value="Genomic_DNA"/>
</dbReference>
<dbReference type="AlphaFoldDB" id="A0AAQ4EAI6"/>
<protein>
    <recommendedName>
        <fullName evidence="4">Secreted protein</fullName>
    </recommendedName>
</protein>
<name>A0AAQ4EAI6_AMBAM</name>